<dbReference type="Pfam" id="PF07730">
    <property type="entry name" value="HisKA_3"/>
    <property type="match status" value="1"/>
</dbReference>
<evidence type="ECO:0000256" key="5">
    <source>
        <dbReference type="ARBA" id="ARBA00022741"/>
    </source>
</evidence>
<protein>
    <recommendedName>
        <fullName evidence="2">histidine kinase</fullName>
        <ecNumber evidence="2">2.7.13.3</ecNumber>
    </recommendedName>
</protein>
<reference evidence="12" key="1">
    <citation type="journal article" date="2019" name="Int. J. Syst. Evol. Microbiol.">
        <title>The Global Catalogue of Microorganisms (GCM) 10K type strain sequencing project: providing services to taxonomists for standard genome sequencing and annotation.</title>
        <authorList>
            <consortium name="The Broad Institute Genomics Platform"/>
            <consortium name="The Broad Institute Genome Sequencing Center for Infectious Disease"/>
            <person name="Wu L."/>
            <person name="Ma J."/>
        </authorList>
    </citation>
    <scope>NUCLEOTIDE SEQUENCE [LARGE SCALE GENOMIC DNA]</scope>
    <source>
        <strain evidence="12">CCUG 50349</strain>
    </source>
</reference>
<evidence type="ECO:0000256" key="3">
    <source>
        <dbReference type="ARBA" id="ARBA00022553"/>
    </source>
</evidence>
<evidence type="ECO:0000256" key="8">
    <source>
        <dbReference type="ARBA" id="ARBA00023012"/>
    </source>
</evidence>
<evidence type="ECO:0000256" key="4">
    <source>
        <dbReference type="ARBA" id="ARBA00022679"/>
    </source>
</evidence>
<dbReference type="EMBL" id="JBHSGW010000003">
    <property type="protein sequence ID" value="MFC4739394.1"/>
    <property type="molecule type" value="Genomic_DNA"/>
</dbReference>
<dbReference type="Proteomes" id="UP001595885">
    <property type="component" value="Unassembled WGS sequence"/>
</dbReference>
<proteinExistence type="predicted"/>
<sequence>MKFLNILLIFLVVILFLNCEKPKNDINFQKYKKIDTFLVKANDDFLDKKTRLAFTDSVSFLLISHKNDTLYRYYQFKLANRFFNLNQLDRYKQISQKINKEAIFDNDSTSISKSYNYLGDYHYYSLFNIDSSYYYYQKANKFINIKTKEDLKLNIYRNIGNVLHFRNNYLESDIYITKALRIANQIQEFRIEYDCFTLIGLNQLGLKNYSEALDYFLKAENGLINLSEDVLYSTLKAQVYINYCNTYMQMEDYNKMFLFAKKGISIKNFNTIDIKTQAYLKNYYGYAKLQLGDKTSFKEFQETLKIGDSLQFKPIQNTSNLHLGKYYLFIKDTIKAINYFETVISNSNKANLVDDELKALHFLAKAEPNKNYHLKRIVFLNDSLIEVERKTRDKFSRIAFETDEIIKEKDIIEVDKNKVSSQRWIIIILSLFFILFLLFYYNLRIQKNKNKELEYIKEQEKSNAVIFELMLDEQKKIEEGKQIEKQRISKELHDGVMGKLTSIRLNLFVLSKRNDQETINKCLNHIDDIQQIEKEIRNIAHDLNKDIFSDNVNFISIVKNIFTSIENHSTIDFKLFIDENIDWESLESNIKMQIYRVLQEALLNIDKYADAKIVKISMKQKNNEIDIEIKDDGKGFDVNKPKNGIGLKNMKERIESIKGKFNIKSNKNEGTVINLIIPL</sequence>
<keyword evidence="6 11" id="KW-0418">Kinase</keyword>
<dbReference type="EC" id="2.7.13.3" evidence="2"/>
<feature type="transmembrane region" description="Helical" evidence="9">
    <location>
        <begin position="424"/>
        <end position="443"/>
    </location>
</feature>
<keyword evidence="3" id="KW-0597">Phosphoprotein</keyword>
<dbReference type="SUPFAM" id="SSF55874">
    <property type="entry name" value="ATPase domain of HSP90 chaperone/DNA topoisomerase II/histidine kinase"/>
    <property type="match status" value="1"/>
</dbReference>
<dbReference type="InterPro" id="IPR011990">
    <property type="entry name" value="TPR-like_helical_dom_sf"/>
</dbReference>
<feature type="domain" description="Histidine kinase" evidence="10">
    <location>
        <begin position="491"/>
        <end position="679"/>
    </location>
</feature>
<dbReference type="InterPro" id="IPR036890">
    <property type="entry name" value="HATPase_C_sf"/>
</dbReference>
<evidence type="ECO:0000259" key="10">
    <source>
        <dbReference type="PROSITE" id="PS50109"/>
    </source>
</evidence>
<name>A0ABV9P630_9FLAO</name>
<keyword evidence="12" id="KW-1185">Reference proteome</keyword>
<dbReference type="RefSeq" id="WP_379738781.1">
    <property type="nucleotide sequence ID" value="NZ_JBHSGW010000003.1"/>
</dbReference>
<accession>A0ABV9P630</accession>
<keyword evidence="7" id="KW-0067">ATP-binding</keyword>
<dbReference type="CDD" id="cd16917">
    <property type="entry name" value="HATPase_UhpB-NarQ-NarX-like"/>
    <property type="match status" value="1"/>
</dbReference>
<keyword evidence="9" id="KW-1133">Transmembrane helix</keyword>
<dbReference type="InterPro" id="IPR005467">
    <property type="entry name" value="His_kinase_dom"/>
</dbReference>
<dbReference type="InterPro" id="IPR003594">
    <property type="entry name" value="HATPase_dom"/>
</dbReference>
<keyword evidence="5" id="KW-0547">Nucleotide-binding</keyword>
<keyword evidence="9" id="KW-0812">Transmembrane</keyword>
<evidence type="ECO:0000256" key="1">
    <source>
        <dbReference type="ARBA" id="ARBA00000085"/>
    </source>
</evidence>
<evidence type="ECO:0000313" key="12">
    <source>
        <dbReference type="Proteomes" id="UP001595885"/>
    </source>
</evidence>
<comment type="catalytic activity">
    <reaction evidence="1">
        <text>ATP + protein L-histidine = ADP + protein N-phospho-L-histidine.</text>
        <dbReference type="EC" id="2.7.13.3"/>
    </reaction>
</comment>
<dbReference type="Gene3D" id="1.25.40.10">
    <property type="entry name" value="Tetratricopeptide repeat domain"/>
    <property type="match status" value="1"/>
</dbReference>
<evidence type="ECO:0000256" key="2">
    <source>
        <dbReference type="ARBA" id="ARBA00012438"/>
    </source>
</evidence>
<evidence type="ECO:0000256" key="6">
    <source>
        <dbReference type="ARBA" id="ARBA00022777"/>
    </source>
</evidence>
<evidence type="ECO:0000313" key="11">
    <source>
        <dbReference type="EMBL" id="MFC4739394.1"/>
    </source>
</evidence>
<keyword evidence="9" id="KW-0472">Membrane</keyword>
<evidence type="ECO:0000256" key="7">
    <source>
        <dbReference type="ARBA" id="ARBA00022840"/>
    </source>
</evidence>
<gene>
    <name evidence="11" type="ORF">ACFO3U_05255</name>
</gene>
<dbReference type="SMART" id="SM00387">
    <property type="entry name" value="HATPase_c"/>
    <property type="match status" value="1"/>
</dbReference>
<dbReference type="PROSITE" id="PS50109">
    <property type="entry name" value="HIS_KIN"/>
    <property type="match status" value="1"/>
</dbReference>
<dbReference type="Gene3D" id="1.20.5.1930">
    <property type="match status" value="1"/>
</dbReference>
<keyword evidence="8" id="KW-0902">Two-component regulatory system</keyword>
<dbReference type="InterPro" id="IPR050482">
    <property type="entry name" value="Sensor_HK_TwoCompSys"/>
</dbReference>
<comment type="caution">
    <text evidence="11">The sequence shown here is derived from an EMBL/GenBank/DDBJ whole genome shotgun (WGS) entry which is preliminary data.</text>
</comment>
<keyword evidence="4" id="KW-0808">Transferase</keyword>
<organism evidence="11 12">
    <name type="scientific">Flavobacterium ponti</name>
    <dbReference type="NCBI Taxonomy" id="665133"/>
    <lineage>
        <taxon>Bacteria</taxon>
        <taxon>Pseudomonadati</taxon>
        <taxon>Bacteroidota</taxon>
        <taxon>Flavobacteriia</taxon>
        <taxon>Flavobacteriales</taxon>
        <taxon>Flavobacteriaceae</taxon>
        <taxon>Flavobacterium</taxon>
    </lineage>
</organism>
<dbReference type="PANTHER" id="PTHR24421:SF10">
    <property type="entry name" value="NITRATE_NITRITE SENSOR PROTEIN NARQ"/>
    <property type="match status" value="1"/>
</dbReference>
<dbReference type="GO" id="GO:0016301">
    <property type="term" value="F:kinase activity"/>
    <property type="evidence" value="ECO:0007669"/>
    <property type="project" value="UniProtKB-KW"/>
</dbReference>
<evidence type="ECO:0000256" key="9">
    <source>
        <dbReference type="SAM" id="Phobius"/>
    </source>
</evidence>
<dbReference type="InterPro" id="IPR011712">
    <property type="entry name" value="Sig_transdc_His_kin_sub3_dim/P"/>
</dbReference>
<dbReference type="PANTHER" id="PTHR24421">
    <property type="entry name" value="NITRATE/NITRITE SENSOR PROTEIN NARX-RELATED"/>
    <property type="match status" value="1"/>
</dbReference>
<dbReference type="SUPFAM" id="SSF48452">
    <property type="entry name" value="TPR-like"/>
    <property type="match status" value="1"/>
</dbReference>
<dbReference type="Pfam" id="PF02518">
    <property type="entry name" value="HATPase_c"/>
    <property type="match status" value="1"/>
</dbReference>
<dbReference type="Gene3D" id="3.30.565.10">
    <property type="entry name" value="Histidine kinase-like ATPase, C-terminal domain"/>
    <property type="match status" value="1"/>
</dbReference>